<keyword evidence="3 5" id="KW-0418">Kinase</keyword>
<dbReference type="RefSeq" id="WP_153925750.1">
    <property type="nucleotide sequence ID" value="NZ_JACRWE010000001.1"/>
</dbReference>
<dbReference type="PANTHER" id="PTHR10695">
    <property type="entry name" value="DEPHOSPHO-COA KINASE-RELATED"/>
    <property type="match status" value="1"/>
</dbReference>
<comment type="similarity">
    <text evidence="3">Belongs to the CoaE family.</text>
</comment>
<dbReference type="InterPro" id="IPR027417">
    <property type="entry name" value="P-loop_NTPase"/>
</dbReference>
<dbReference type="CDD" id="cd02022">
    <property type="entry name" value="DPCK"/>
    <property type="match status" value="1"/>
</dbReference>
<dbReference type="HAMAP" id="MF_00376">
    <property type="entry name" value="Dephospho_CoA_kinase"/>
    <property type="match status" value="1"/>
</dbReference>
<comment type="caution">
    <text evidence="5">The sequence shown here is derived from an EMBL/GenBank/DDBJ whole genome shotgun (WGS) entry which is preliminary data.</text>
</comment>
<dbReference type="EMBL" id="JACRWE010000001">
    <property type="protein sequence ID" value="MBC5995709.1"/>
    <property type="molecule type" value="Genomic_DNA"/>
</dbReference>
<reference evidence="5 6" key="1">
    <citation type="submission" date="2020-08" db="EMBL/GenBank/DDBJ databases">
        <authorList>
            <person name="Liu C."/>
            <person name="Sun Q."/>
        </authorList>
    </citation>
    <scope>NUCLEOTIDE SEQUENCE [LARGE SCALE GENOMIC DNA]</scope>
    <source>
        <strain evidence="5 6">NSJ-18</strain>
    </source>
</reference>
<comment type="catalytic activity">
    <reaction evidence="3">
        <text>3'-dephospho-CoA + ATP = ADP + CoA + H(+)</text>
        <dbReference type="Rhea" id="RHEA:18245"/>
        <dbReference type="ChEBI" id="CHEBI:15378"/>
        <dbReference type="ChEBI" id="CHEBI:30616"/>
        <dbReference type="ChEBI" id="CHEBI:57287"/>
        <dbReference type="ChEBI" id="CHEBI:57328"/>
        <dbReference type="ChEBI" id="CHEBI:456216"/>
        <dbReference type="EC" id="2.7.1.24"/>
    </reaction>
</comment>
<keyword evidence="2 3" id="KW-0067">ATP-binding</keyword>
<dbReference type="Gene3D" id="3.40.50.300">
    <property type="entry name" value="P-loop containing nucleotide triphosphate hydrolases"/>
    <property type="match status" value="1"/>
</dbReference>
<keyword evidence="3" id="KW-0963">Cytoplasm</keyword>
<sequence>MLVLGLTGNIGCGKSSLSNIFREDYNIDIIDADIISRHIFEDEILLSQVFKYFGDSIKNTDGSLNRKALGNIVFNNDAKLVQLNSLTHPKIKEQILAKVELARREEKEIVIIDAALLVEGGYLDLLDKLLVVYCNKDVQIERVMKRDSCSKEEALSRINSQLSQEDKISYGDYIIDNSGTYEELKKRAYEFVDYVKENWCE</sequence>
<dbReference type="PROSITE" id="PS51219">
    <property type="entry name" value="DPCK"/>
    <property type="match status" value="1"/>
</dbReference>
<evidence type="ECO:0000256" key="4">
    <source>
        <dbReference type="NCBIfam" id="TIGR00152"/>
    </source>
</evidence>
<dbReference type="PANTHER" id="PTHR10695:SF46">
    <property type="entry name" value="BIFUNCTIONAL COENZYME A SYNTHASE-RELATED"/>
    <property type="match status" value="1"/>
</dbReference>
<keyword evidence="3" id="KW-0173">Coenzyme A biosynthesis</keyword>
<feature type="binding site" evidence="3">
    <location>
        <begin position="11"/>
        <end position="16"/>
    </location>
    <ligand>
        <name>ATP</name>
        <dbReference type="ChEBI" id="CHEBI:30616"/>
    </ligand>
</feature>
<comment type="function">
    <text evidence="3">Catalyzes the phosphorylation of the 3'-hydroxyl group of dephosphocoenzyme A to form coenzyme A.</text>
</comment>
<evidence type="ECO:0000256" key="1">
    <source>
        <dbReference type="ARBA" id="ARBA00022741"/>
    </source>
</evidence>
<dbReference type="EC" id="2.7.1.24" evidence="3 4"/>
<dbReference type="Pfam" id="PF01121">
    <property type="entry name" value="CoaE"/>
    <property type="match status" value="1"/>
</dbReference>
<comment type="pathway">
    <text evidence="3">Cofactor biosynthesis; coenzyme A biosynthesis; CoA from (R)-pantothenate: step 5/5.</text>
</comment>
<dbReference type="NCBIfam" id="TIGR00152">
    <property type="entry name" value="dephospho-CoA kinase"/>
    <property type="match status" value="1"/>
</dbReference>
<name>A0ABR7JLA2_9FIRM</name>
<keyword evidence="1 3" id="KW-0547">Nucleotide-binding</keyword>
<proteinExistence type="inferred from homology"/>
<organism evidence="5 6">
    <name type="scientific">Romboutsia faecis</name>
    <dbReference type="NCBI Taxonomy" id="2764597"/>
    <lineage>
        <taxon>Bacteria</taxon>
        <taxon>Bacillati</taxon>
        <taxon>Bacillota</taxon>
        <taxon>Clostridia</taxon>
        <taxon>Peptostreptococcales</taxon>
        <taxon>Peptostreptococcaceae</taxon>
        <taxon>Romboutsia</taxon>
    </lineage>
</organism>
<protein>
    <recommendedName>
        <fullName evidence="3 4">Dephospho-CoA kinase</fullName>
        <ecNumber evidence="3 4">2.7.1.24</ecNumber>
    </recommendedName>
    <alternativeName>
        <fullName evidence="3">Dephosphocoenzyme A kinase</fullName>
    </alternativeName>
</protein>
<accession>A0ABR7JLA2</accession>
<dbReference type="GO" id="GO:0004140">
    <property type="term" value="F:dephospho-CoA kinase activity"/>
    <property type="evidence" value="ECO:0007669"/>
    <property type="project" value="UniProtKB-EC"/>
</dbReference>
<evidence type="ECO:0000313" key="5">
    <source>
        <dbReference type="EMBL" id="MBC5995709.1"/>
    </source>
</evidence>
<gene>
    <name evidence="3" type="primary">coaE</name>
    <name evidence="5" type="ORF">H8923_02945</name>
</gene>
<dbReference type="InterPro" id="IPR001977">
    <property type="entry name" value="Depp_CoAkinase"/>
</dbReference>
<keyword evidence="3 5" id="KW-0808">Transferase</keyword>
<evidence type="ECO:0000313" key="6">
    <source>
        <dbReference type="Proteomes" id="UP000609849"/>
    </source>
</evidence>
<evidence type="ECO:0000256" key="2">
    <source>
        <dbReference type="ARBA" id="ARBA00022840"/>
    </source>
</evidence>
<comment type="subcellular location">
    <subcellularLocation>
        <location evidence="3">Cytoplasm</location>
    </subcellularLocation>
</comment>
<dbReference type="Proteomes" id="UP000609849">
    <property type="component" value="Unassembled WGS sequence"/>
</dbReference>
<evidence type="ECO:0000256" key="3">
    <source>
        <dbReference type="HAMAP-Rule" id="MF_00376"/>
    </source>
</evidence>
<keyword evidence="6" id="KW-1185">Reference proteome</keyword>
<dbReference type="SUPFAM" id="SSF52540">
    <property type="entry name" value="P-loop containing nucleoside triphosphate hydrolases"/>
    <property type="match status" value="1"/>
</dbReference>